<sequence length="193" mass="22334">MNAVNKRKEELREEVLTRRSKLSEEEWQAKSEKIIQHFFSDDLYDMAKVVHCYVSMNERNEVCTDALITKMLEAGKRVVVPVTNFSNVLLHHIEIDSLDDLKSNKWGIREPDAEEEEEVPVEELDVVIIPMAAADRKGNRLGYGKGFYDRFLAKTNARKIGFVFKEFLFDEIPVEEYDVKLDVIITEDGPLIP</sequence>
<keyword evidence="2 4" id="KW-0547">Nucleotide-binding</keyword>
<dbReference type="GO" id="GO:0030272">
    <property type="term" value="F:5-formyltetrahydrofolate cyclo-ligase activity"/>
    <property type="evidence" value="ECO:0007669"/>
    <property type="project" value="UniProtKB-EC"/>
</dbReference>
<dbReference type="GO" id="GO:0046872">
    <property type="term" value="F:metal ion binding"/>
    <property type="evidence" value="ECO:0007669"/>
    <property type="project" value="UniProtKB-KW"/>
</dbReference>
<evidence type="ECO:0000256" key="3">
    <source>
        <dbReference type="ARBA" id="ARBA00022840"/>
    </source>
</evidence>
<dbReference type="PANTHER" id="PTHR23407">
    <property type="entry name" value="ATPASE INHIBITOR/5-FORMYLTETRAHYDROFOLATE CYCLO-LIGASE"/>
    <property type="match status" value="1"/>
</dbReference>
<dbReference type="GO" id="GO:0009396">
    <property type="term" value="P:folic acid-containing compound biosynthetic process"/>
    <property type="evidence" value="ECO:0007669"/>
    <property type="project" value="TreeGrafter"/>
</dbReference>
<gene>
    <name evidence="6" type="ORF">SAMN06265219_101160</name>
</gene>
<evidence type="ECO:0000256" key="1">
    <source>
        <dbReference type="ARBA" id="ARBA00010638"/>
    </source>
</evidence>
<dbReference type="EC" id="6.3.3.2" evidence="5"/>
<dbReference type="GO" id="GO:0035999">
    <property type="term" value="P:tetrahydrofolate interconversion"/>
    <property type="evidence" value="ECO:0007669"/>
    <property type="project" value="TreeGrafter"/>
</dbReference>
<organism evidence="6 7">
    <name type="scientific">Gracilimonas mengyeensis</name>
    <dbReference type="NCBI Taxonomy" id="1302730"/>
    <lineage>
        <taxon>Bacteria</taxon>
        <taxon>Pseudomonadati</taxon>
        <taxon>Balneolota</taxon>
        <taxon>Balneolia</taxon>
        <taxon>Balneolales</taxon>
        <taxon>Balneolaceae</taxon>
        <taxon>Gracilimonas</taxon>
    </lineage>
</organism>
<dbReference type="Gene3D" id="3.40.50.10420">
    <property type="entry name" value="NagB/RpiA/CoA transferase-like"/>
    <property type="match status" value="1"/>
</dbReference>
<dbReference type="Pfam" id="PF01812">
    <property type="entry name" value="5-FTHF_cyc-lig"/>
    <property type="match status" value="1"/>
</dbReference>
<keyword evidence="5" id="KW-0479">Metal-binding</keyword>
<feature type="binding site" evidence="4">
    <location>
        <begin position="8"/>
        <end position="12"/>
    </location>
    <ligand>
        <name>ATP</name>
        <dbReference type="ChEBI" id="CHEBI:30616"/>
    </ligand>
</feature>
<dbReference type="NCBIfam" id="TIGR02727">
    <property type="entry name" value="MTHFS_bact"/>
    <property type="match status" value="1"/>
</dbReference>
<dbReference type="AlphaFoldDB" id="A0A521AIB4"/>
<feature type="binding site" evidence="4">
    <location>
        <position position="61"/>
    </location>
    <ligand>
        <name>substrate</name>
    </ligand>
</feature>
<evidence type="ECO:0000256" key="5">
    <source>
        <dbReference type="RuleBase" id="RU361279"/>
    </source>
</evidence>
<dbReference type="InterPro" id="IPR037171">
    <property type="entry name" value="NagB/RpiA_transferase-like"/>
</dbReference>
<evidence type="ECO:0000313" key="7">
    <source>
        <dbReference type="Proteomes" id="UP000317557"/>
    </source>
</evidence>
<dbReference type="GO" id="GO:0005524">
    <property type="term" value="F:ATP binding"/>
    <property type="evidence" value="ECO:0007669"/>
    <property type="project" value="UniProtKB-KW"/>
</dbReference>
<keyword evidence="7" id="KW-1185">Reference proteome</keyword>
<evidence type="ECO:0000313" key="6">
    <source>
        <dbReference type="EMBL" id="SMO34498.1"/>
    </source>
</evidence>
<name>A0A521AIB4_9BACT</name>
<protein>
    <recommendedName>
        <fullName evidence="5">5-formyltetrahydrofolate cyclo-ligase</fullName>
        <ecNumber evidence="5">6.3.3.2</ecNumber>
    </recommendedName>
</protein>
<dbReference type="PANTHER" id="PTHR23407:SF1">
    <property type="entry name" value="5-FORMYLTETRAHYDROFOLATE CYCLO-LIGASE"/>
    <property type="match status" value="1"/>
</dbReference>
<feature type="binding site" evidence="4">
    <location>
        <begin position="140"/>
        <end position="148"/>
    </location>
    <ligand>
        <name>ATP</name>
        <dbReference type="ChEBI" id="CHEBI:30616"/>
    </ligand>
</feature>
<accession>A0A521AIB4</accession>
<dbReference type="PIRSF" id="PIRSF006806">
    <property type="entry name" value="FTHF_cligase"/>
    <property type="match status" value="1"/>
</dbReference>
<keyword evidence="6" id="KW-0436">Ligase</keyword>
<dbReference type="InterPro" id="IPR002698">
    <property type="entry name" value="FTHF_cligase"/>
</dbReference>
<keyword evidence="3 4" id="KW-0067">ATP-binding</keyword>
<comment type="catalytic activity">
    <reaction evidence="5">
        <text>(6S)-5-formyl-5,6,7,8-tetrahydrofolate + ATP = (6R)-5,10-methenyltetrahydrofolate + ADP + phosphate</text>
        <dbReference type="Rhea" id="RHEA:10488"/>
        <dbReference type="ChEBI" id="CHEBI:30616"/>
        <dbReference type="ChEBI" id="CHEBI:43474"/>
        <dbReference type="ChEBI" id="CHEBI:57455"/>
        <dbReference type="ChEBI" id="CHEBI:57457"/>
        <dbReference type="ChEBI" id="CHEBI:456216"/>
        <dbReference type="EC" id="6.3.3.2"/>
    </reaction>
</comment>
<evidence type="ECO:0000256" key="2">
    <source>
        <dbReference type="ARBA" id="ARBA00022741"/>
    </source>
</evidence>
<dbReference type="SUPFAM" id="SSF100950">
    <property type="entry name" value="NagB/RpiA/CoA transferase-like"/>
    <property type="match status" value="1"/>
</dbReference>
<proteinExistence type="inferred from homology"/>
<dbReference type="RefSeq" id="WP_142452686.1">
    <property type="nucleotide sequence ID" value="NZ_FXTP01000001.1"/>
</dbReference>
<comment type="cofactor">
    <cofactor evidence="5">
        <name>Mg(2+)</name>
        <dbReference type="ChEBI" id="CHEBI:18420"/>
    </cofactor>
</comment>
<comment type="similarity">
    <text evidence="1 5">Belongs to the 5-formyltetrahydrofolate cyclo-ligase family.</text>
</comment>
<reference evidence="6 7" key="1">
    <citation type="submission" date="2017-05" db="EMBL/GenBank/DDBJ databases">
        <authorList>
            <person name="Varghese N."/>
            <person name="Submissions S."/>
        </authorList>
    </citation>
    <scope>NUCLEOTIDE SEQUENCE [LARGE SCALE GENOMIC DNA]</scope>
    <source>
        <strain evidence="6 7">DSM 21985</strain>
    </source>
</reference>
<dbReference type="OrthoDB" id="9801938at2"/>
<dbReference type="InterPro" id="IPR024185">
    <property type="entry name" value="FTHF_cligase-like_sf"/>
</dbReference>
<evidence type="ECO:0000256" key="4">
    <source>
        <dbReference type="PIRSR" id="PIRSR006806-1"/>
    </source>
</evidence>
<dbReference type="Proteomes" id="UP000317557">
    <property type="component" value="Unassembled WGS sequence"/>
</dbReference>
<feature type="binding site" evidence="4">
    <location>
        <position position="54"/>
    </location>
    <ligand>
        <name>substrate</name>
    </ligand>
</feature>
<dbReference type="EMBL" id="FXTP01000001">
    <property type="protein sequence ID" value="SMO34498.1"/>
    <property type="molecule type" value="Genomic_DNA"/>
</dbReference>
<keyword evidence="5" id="KW-0460">Magnesium</keyword>